<reference evidence="1 2" key="1">
    <citation type="submission" date="2020-12" db="EMBL/GenBank/DDBJ databases">
        <title>Bacterial novel species Pedobacter sp. SD-b isolated from soil.</title>
        <authorList>
            <person name="Jung H.-Y."/>
        </authorList>
    </citation>
    <scope>NUCLEOTIDE SEQUENCE [LARGE SCALE GENOMIC DNA]</scope>
    <source>
        <strain evidence="1 2">SD-b</strain>
    </source>
</reference>
<dbReference type="RefSeq" id="WP_200587819.1">
    <property type="nucleotide sequence ID" value="NZ_JAEHFY010000026.1"/>
</dbReference>
<keyword evidence="2" id="KW-1185">Reference proteome</keyword>
<gene>
    <name evidence="1" type="ORF">I5M32_15025</name>
</gene>
<dbReference type="EMBL" id="JAEHFY010000026">
    <property type="protein sequence ID" value="MBK0384279.1"/>
    <property type="molecule type" value="Genomic_DNA"/>
</dbReference>
<accession>A0ABS1BPL1</accession>
<dbReference type="Proteomes" id="UP000660024">
    <property type="component" value="Unassembled WGS sequence"/>
</dbReference>
<evidence type="ECO:0000313" key="1">
    <source>
        <dbReference type="EMBL" id="MBK0384279.1"/>
    </source>
</evidence>
<organism evidence="1 2">
    <name type="scientific">Pedobacter segetis</name>
    <dbReference type="NCBI Taxonomy" id="2793069"/>
    <lineage>
        <taxon>Bacteria</taxon>
        <taxon>Pseudomonadati</taxon>
        <taxon>Bacteroidota</taxon>
        <taxon>Sphingobacteriia</taxon>
        <taxon>Sphingobacteriales</taxon>
        <taxon>Sphingobacteriaceae</taxon>
        <taxon>Pedobacter</taxon>
    </lineage>
</organism>
<evidence type="ECO:0000313" key="2">
    <source>
        <dbReference type="Proteomes" id="UP000660024"/>
    </source>
</evidence>
<comment type="caution">
    <text evidence="1">The sequence shown here is derived from an EMBL/GenBank/DDBJ whole genome shotgun (WGS) entry which is preliminary data.</text>
</comment>
<evidence type="ECO:0008006" key="3">
    <source>
        <dbReference type="Google" id="ProtNLM"/>
    </source>
</evidence>
<dbReference type="SUPFAM" id="SSF47598">
    <property type="entry name" value="Ribbon-helix-helix"/>
    <property type="match status" value="1"/>
</dbReference>
<sequence length="80" mass="9387">MKSILLKIDDELFEELEEVCKETKTTKTGFIKKAIISYQKKIEEIKLSKQFARESLMVREDSMNINKEFEITLLDGLNDN</sequence>
<dbReference type="InterPro" id="IPR010985">
    <property type="entry name" value="Ribbon_hlx_hlx"/>
</dbReference>
<name>A0ABS1BPL1_9SPHI</name>
<protein>
    <recommendedName>
        <fullName evidence="3">Ribbon-helix-helix protein, copG family</fullName>
    </recommendedName>
</protein>
<proteinExistence type="predicted"/>